<dbReference type="Proteomes" id="UP000284731">
    <property type="component" value="Unassembled WGS sequence"/>
</dbReference>
<gene>
    <name evidence="2" type="ORF">DWX20_08660</name>
</gene>
<evidence type="ECO:0000256" key="1">
    <source>
        <dbReference type="SAM" id="Phobius"/>
    </source>
</evidence>
<evidence type="ECO:0000313" key="3">
    <source>
        <dbReference type="Proteomes" id="UP000284731"/>
    </source>
</evidence>
<reference evidence="2 3" key="1">
    <citation type="submission" date="2018-08" db="EMBL/GenBank/DDBJ databases">
        <title>A genome reference for cultivated species of the human gut microbiota.</title>
        <authorList>
            <person name="Zou Y."/>
            <person name="Xue W."/>
            <person name="Luo G."/>
        </authorList>
    </citation>
    <scope>NUCLEOTIDE SEQUENCE [LARGE SCALE GENOMIC DNA]</scope>
    <source>
        <strain evidence="2 3">AF18-46</strain>
    </source>
</reference>
<keyword evidence="1" id="KW-1133">Transmembrane helix</keyword>
<keyword evidence="1" id="KW-0812">Transmembrane</keyword>
<proteinExistence type="predicted"/>
<sequence length="158" mass="18854">MLKKRKLLLAVLFVVTILLIFSYFVFVRGFYAESDKVVGEYTNRSSIEKFIQHDAWQIGENKYGQPVFVDHKKALQFLQEEYQDVLDKVYDIYHEEYKLGKFNDSNCGLYMNLIYQMPSENEDLRQRNVLVAQFIDIYENSLKRWIYIPGLGWNRVCP</sequence>
<evidence type="ECO:0000313" key="2">
    <source>
        <dbReference type="EMBL" id="RGT54229.1"/>
    </source>
</evidence>
<protein>
    <submittedName>
        <fullName evidence="2">Uncharacterized protein</fullName>
    </submittedName>
</protein>
<dbReference type="RefSeq" id="WP_118765216.1">
    <property type="nucleotide sequence ID" value="NZ_CABJCF010000004.1"/>
</dbReference>
<dbReference type="AlphaFoldDB" id="A0A412PBG7"/>
<feature type="transmembrane region" description="Helical" evidence="1">
    <location>
        <begin position="7"/>
        <end position="26"/>
    </location>
</feature>
<organism evidence="2 3">
    <name type="scientific">Solobacterium moorei</name>
    <dbReference type="NCBI Taxonomy" id="102148"/>
    <lineage>
        <taxon>Bacteria</taxon>
        <taxon>Bacillati</taxon>
        <taxon>Bacillota</taxon>
        <taxon>Erysipelotrichia</taxon>
        <taxon>Erysipelotrichales</taxon>
        <taxon>Erysipelotrichaceae</taxon>
        <taxon>Solobacterium</taxon>
    </lineage>
</organism>
<name>A0A412PBG7_9FIRM</name>
<dbReference type="EMBL" id="QRWX01000004">
    <property type="protein sequence ID" value="RGT54229.1"/>
    <property type="molecule type" value="Genomic_DNA"/>
</dbReference>
<keyword evidence="1" id="KW-0472">Membrane</keyword>
<accession>A0A412PBG7</accession>
<comment type="caution">
    <text evidence="2">The sequence shown here is derived from an EMBL/GenBank/DDBJ whole genome shotgun (WGS) entry which is preliminary data.</text>
</comment>